<name>A0A840I738_9PROT</name>
<gene>
    <name evidence="1" type="ORF">GGQ59_002862</name>
</gene>
<dbReference type="Proteomes" id="UP000563524">
    <property type="component" value="Unassembled WGS sequence"/>
</dbReference>
<accession>A0A840I738</accession>
<evidence type="ECO:0000313" key="2">
    <source>
        <dbReference type="Proteomes" id="UP000563524"/>
    </source>
</evidence>
<sequence length="57" mass="6640">MKLMSNVLTWFGRKLTESEDLALWERTRWLRDHKASLVGDPDEKLSGREPIQVRTAA</sequence>
<dbReference type="EMBL" id="JACHOB010000008">
    <property type="protein sequence ID" value="MBB4660312.1"/>
    <property type="molecule type" value="Genomic_DNA"/>
</dbReference>
<comment type="caution">
    <text evidence="1">The sequence shown here is derived from an EMBL/GenBank/DDBJ whole genome shotgun (WGS) entry which is preliminary data.</text>
</comment>
<organism evidence="1 2">
    <name type="scientific">Parvularcula dongshanensis</name>
    <dbReference type="NCBI Taxonomy" id="1173995"/>
    <lineage>
        <taxon>Bacteria</taxon>
        <taxon>Pseudomonadati</taxon>
        <taxon>Pseudomonadota</taxon>
        <taxon>Alphaproteobacteria</taxon>
        <taxon>Parvularculales</taxon>
        <taxon>Parvularculaceae</taxon>
        <taxon>Parvularcula</taxon>
    </lineage>
</organism>
<protein>
    <submittedName>
        <fullName evidence="1">Uncharacterized protein</fullName>
    </submittedName>
</protein>
<dbReference type="AlphaFoldDB" id="A0A840I738"/>
<reference evidence="1 2" key="1">
    <citation type="submission" date="2020-08" db="EMBL/GenBank/DDBJ databases">
        <title>Genomic Encyclopedia of Type Strains, Phase IV (KMG-IV): sequencing the most valuable type-strain genomes for metagenomic binning, comparative biology and taxonomic classification.</title>
        <authorList>
            <person name="Goeker M."/>
        </authorList>
    </citation>
    <scope>NUCLEOTIDE SEQUENCE [LARGE SCALE GENOMIC DNA]</scope>
    <source>
        <strain evidence="1 2">DSM 102850</strain>
    </source>
</reference>
<keyword evidence="2" id="KW-1185">Reference proteome</keyword>
<proteinExistence type="predicted"/>
<dbReference type="RefSeq" id="WP_183819743.1">
    <property type="nucleotide sequence ID" value="NZ_JACHOB010000008.1"/>
</dbReference>
<evidence type="ECO:0000313" key="1">
    <source>
        <dbReference type="EMBL" id="MBB4660312.1"/>
    </source>
</evidence>